<dbReference type="SUPFAM" id="SSF52540">
    <property type="entry name" value="P-loop containing nucleoside triphosphate hydrolases"/>
    <property type="match status" value="1"/>
</dbReference>
<dbReference type="OrthoDB" id="1917524at2759"/>
<evidence type="ECO:0000256" key="4">
    <source>
        <dbReference type="ARBA" id="ARBA00022840"/>
    </source>
</evidence>
<keyword evidence="2" id="KW-0547">Nucleotide-binding</keyword>
<proteinExistence type="predicted"/>
<dbReference type="GO" id="GO:0043531">
    <property type="term" value="F:ADP binding"/>
    <property type="evidence" value="ECO:0007669"/>
    <property type="project" value="InterPro"/>
</dbReference>
<protein>
    <submittedName>
        <fullName evidence="8">Disease resistance protein At1g50180</fullName>
    </submittedName>
</protein>
<dbReference type="PANTHER" id="PTHR23155">
    <property type="entry name" value="DISEASE RESISTANCE PROTEIN RP"/>
    <property type="match status" value="1"/>
</dbReference>
<dbReference type="PRINTS" id="PR00364">
    <property type="entry name" value="DISEASERSIST"/>
</dbReference>
<dbReference type="InterPro" id="IPR002182">
    <property type="entry name" value="NB-ARC"/>
</dbReference>
<reference evidence="8" key="2">
    <citation type="submission" date="2025-08" db="UniProtKB">
        <authorList>
            <consortium name="RefSeq"/>
        </authorList>
    </citation>
    <scope>IDENTIFICATION</scope>
    <source>
        <tissue evidence="8">Leaves</tissue>
    </source>
</reference>
<dbReference type="InterPro" id="IPR044974">
    <property type="entry name" value="Disease_R_plants"/>
</dbReference>
<dbReference type="PANTHER" id="PTHR23155:SF1185">
    <property type="entry name" value="DISEASE RESISTANCE RPP8-LIKE PROTEIN 3-RELATED"/>
    <property type="match status" value="1"/>
</dbReference>
<keyword evidence="4" id="KW-0067">ATP-binding</keyword>
<sequence>MVDGELMVELYKEQKEKKCLVVLDDIWNTINWNCLKPAFPLIKESRSKILLTTRNLEVAQVGRVHELSVLNSNEAWELLRKKALIFDDVNPQDSRTEVEREKIGREMVQKCGYLLLAILVIGGILSKKAYLDEWTVVNKDIDSYLGKEGSDEDLKIDAVDIYFTWLAKGIILPKKQFGREETARVVVEQYLTELVSRSMVIVELDEFAAPGLLKYKHCYLHDLMRELCLMKCSEENYVKVVDFQGGRQPVLERFSVIMDDITTFNTYRLAIHTDGNFKGDAIGKITERLSPRLRSITFTDMSQDENFSVDMAWTSSEIFNSCKDELPLQVLNLPFLQSLNFEGSVWTNPTKIPKLDVVWKAKRLRHLLFPGNESLSLILNCIEVNSPNIGHVLLTIYNCNFTENESGTNSNLVRKVFNCHHLMELMIEGSLGNKLPRYEINLASSLRRLALSGSEIIEDPMEILGKLPNLRKLQLLMNSFMGKEMVCHNMRFPSLTNLSLKGLHNLEKWRIDEGAMCNLMELEIRNCKTLHMTPIGLRFISTVKELSTVDMPAEFIEKLL</sequence>
<dbReference type="GO" id="GO:0098542">
    <property type="term" value="P:defense response to other organism"/>
    <property type="evidence" value="ECO:0007669"/>
    <property type="project" value="TreeGrafter"/>
</dbReference>
<evidence type="ECO:0000259" key="5">
    <source>
        <dbReference type="Pfam" id="PF00931"/>
    </source>
</evidence>
<dbReference type="RefSeq" id="XP_027118205.2">
    <property type="nucleotide sequence ID" value="XM_027262404.2"/>
</dbReference>
<feature type="domain" description="Disease resistance protein winged helix" evidence="6">
    <location>
        <begin position="152"/>
        <end position="227"/>
    </location>
</feature>
<dbReference type="SUPFAM" id="SSF52058">
    <property type="entry name" value="L domain-like"/>
    <property type="match status" value="1"/>
</dbReference>
<organism evidence="7 8">
    <name type="scientific">Coffea arabica</name>
    <name type="common">Arabian coffee</name>
    <dbReference type="NCBI Taxonomy" id="13443"/>
    <lineage>
        <taxon>Eukaryota</taxon>
        <taxon>Viridiplantae</taxon>
        <taxon>Streptophyta</taxon>
        <taxon>Embryophyta</taxon>
        <taxon>Tracheophyta</taxon>
        <taxon>Spermatophyta</taxon>
        <taxon>Magnoliopsida</taxon>
        <taxon>eudicotyledons</taxon>
        <taxon>Gunneridae</taxon>
        <taxon>Pentapetalae</taxon>
        <taxon>asterids</taxon>
        <taxon>lamiids</taxon>
        <taxon>Gentianales</taxon>
        <taxon>Rubiaceae</taxon>
        <taxon>Ixoroideae</taxon>
        <taxon>Gardenieae complex</taxon>
        <taxon>Bertiereae - Coffeeae clade</taxon>
        <taxon>Coffeeae</taxon>
        <taxon>Coffea</taxon>
    </lineage>
</organism>
<dbReference type="AlphaFoldDB" id="A0A6P6WSB3"/>
<keyword evidence="3" id="KW-0611">Plant defense</keyword>
<accession>A0A6P6WSB3</accession>
<evidence type="ECO:0000313" key="8">
    <source>
        <dbReference type="RefSeq" id="XP_027118205.2"/>
    </source>
</evidence>
<dbReference type="Proteomes" id="UP001652660">
    <property type="component" value="Chromosome 3c"/>
</dbReference>
<feature type="domain" description="NB-ARC" evidence="5">
    <location>
        <begin position="4"/>
        <end position="83"/>
    </location>
</feature>
<keyword evidence="1" id="KW-0433">Leucine-rich repeat</keyword>
<evidence type="ECO:0000256" key="2">
    <source>
        <dbReference type="ARBA" id="ARBA00022741"/>
    </source>
</evidence>
<dbReference type="Pfam" id="PF00931">
    <property type="entry name" value="NB-ARC"/>
    <property type="match status" value="1"/>
</dbReference>
<dbReference type="InterPro" id="IPR058922">
    <property type="entry name" value="WHD_DRP"/>
</dbReference>
<evidence type="ECO:0000313" key="7">
    <source>
        <dbReference type="Proteomes" id="UP001652660"/>
    </source>
</evidence>
<dbReference type="InterPro" id="IPR032675">
    <property type="entry name" value="LRR_dom_sf"/>
</dbReference>
<evidence type="ECO:0000259" key="6">
    <source>
        <dbReference type="Pfam" id="PF23559"/>
    </source>
</evidence>
<gene>
    <name evidence="8" type="primary">LOC113735394</name>
</gene>
<name>A0A6P6WSB3_COFAR</name>
<dbReference type="Gene3D" id="1.10.8.430">
    <property type="entry name" value="Helical domain of apoptotic protease-activating factors"/>
    <property type="match status" value="1"/>
</dbReference>
<reference evidence="7" key="1">
    <citation type="journal article" date="2025" name="Foods">
        <title>Unveiling the Microbial Signatures of Arabica Coffee Cherries: Insights into Ripeness Specific Diversity, Functional Traits, and Implications for Quality and Safety.</title>
        <authorList>
            <consortium name="RefSeq"/>
            <person name="Tenea G.N."/>
            <person name="Cifuentes V."/>
            <person name="Reyes P."/>
            <person name="Cevallos-Vallejos M."/>
        </authorList>
    </citation>
    <scope>NUCLEOTIDE SEQUENCE [LARGE SCALE GENOMIC DNA]</scope>
</reference>
<keyword evidence="7" id="KW-1185">Reference proteome</keyword>
<evidence type="ECO:0000256" key="3">
    <source>
        <dbReference type="ARBA" id="ARBA00022821"/>
    </source>
</evidence>
<dbReference type="Pfam" id="PF23559">
    <property type="entry name" value="WHD_DRP"/>
    <property type="match status" value="1"/>
</dbReference>
<dbReference type="InterPro" id="IPR042197">
    <property type="entry name" value="Apaf_helical"/>
</dbReference>
<dbReference type="Gene3D" id="3.80.10.10">
    <property type="entry name" value="Ribonuclease Inhibitor"/>
    <property type="match status" value="1"/>
</dbReference>
<evidence type="ECO:0000256" key="1">
    <source>
        <dbReference type="ARBA" id="ARBA00022614"/>
    </source>
</evidence>
<dbReference type="InterPro" id="IPR027417">
    <property type="entry name" value="P-loop_NTPase"/>
</dbReference>
<dbReference type="GeneID" id="113735394"/>
<dbReference type="Gene3D" id="3.40.50.300">
    <property type="entry name" value="P-loop containing nucleotide triphosphate hydrolases"/>
    <property type="match status" value="1"/>
</dbReference>